<dbReference type="Pfam" id="PF00314">
    <property type="entry name" value="Thaumatin"/>
    <property type="match status" value="1"/>
</dbReference>
<name>A0A3B6LFD2_WHEAT</name>
<dbReference type="SMR" id="A0A3B6LFD2"/>
<feature type="disulfide bond" evidence="6">
    <location>
        <begin position="219"/>
        <end position="272"/>
    </location>
</feature>
<dbReference type="GO" id="GO:0006952">
    <property type="term" value="P:defense response"/>
    <property type="evidence" value="ECO:0000318"/>
    <property type="project" value="GO_Central"/>
</dbReference>
<keyword evidence="5 6" id="KW-1015">Disulfide bond</keyword>
<keyword evidence="8" id="KW-1185">Reference proteome</keyword>
<dbReference type="SMART" id="SM00205">
    <property type="entry name" value="THN"/>
    <property type="match status" value="1"/>
</dbReference>
<dbReference type="Gramene" id="TraesWEE_scaffold_131329_01G000100.1">
    <property type="protein sequence ID" value="TraesWEE_scaffold_131329_01G000100.1"/>
    <property type="gene ID" value="TraesWEE_scaffold_131329_01G000100"/>
</dbReference>
<feature type="disulfide bond" evidence="6">
    <location>
        <begin position="214"/>
        <end position="289"/>
    </location>
</feature>
<dbReference type="Gramene" id="TraesCAD_scaffold_048786_01G000400.1">
    <property type="protein sequence ID" value="TraesCAD_scaffold_048786_01G000400.1"/>
    <property type="gene ID" value="TraesCAD_scaffold_048786_01G000400"/>
</dbReference>
<evidence type="ECO:0000256" key="2">
    <source>
        <dbReference type="ARBA" id="ARBA00022529"/>
    </source>
</evidence>
<keyword evidence="4" id="KW-0611">Plant defense</keyword>
<reference evidence="7" key="1">
    <citation type="submission" date="2018-08" db="EMBL/GenBank/DDBJ databases">
        <authorList>
            <person name="Rossello M."/>
        </authorList>
    </citation>
    <scope>NUCLEOTIDE SEQUENCE [LARGE SCALE GENOMIC DNA]</scope>
    <source>
        <strain evidence="7">cv. Chinese Spring</strain>
    </source>
</reference>
<organism evidence="7">
    <name type="scientific">Triticum aestivum</name>
    <name type="common">Wheat</name>
    <dbReference type="NCBI Taxonomy" id="4565"/>
    <lineage>
        <taxon>Eukaryota</taxon>
        <taxon>Viridiplantae</taxon>
        <taxon>Streptophyta</taxon>
        <taxon>Embryophyta</taxon>
        <taxon>Tracheophyta</taxon>
        <taxon>Spermatophyta</taxon>
        <taxon>Magnoliopsida</taxon>
        <taxon>Liliopsida</taxon>
        <taxon>Poales</taxon>
        <taxon>Poaceae</taxon>
        <taxon>BOP clade</taxon>
        <taxon>Pooideae</taxon>
        <taxon>Triticodae</taxon>
        <taxon>Triticeae</taxon>
        <taxon>Triticinae</taxon>
        <taxon>Triticum</taxon>
    </lineage>
</organism>
<feature type="disulfide bond" evidence="6">
    <location>
        <begin position="106"/>
        <end position="300"/>
    </location>
</feature>
<feature type="disulfide bond" evidence="6">
    <location>
        <begin position="227"/>
        <end position="237"/>
    </location>
</feature>
<evidence type="ECO:0000256" key="6">
    <source>
        <dbReference type="PIRSR" id="PIRSR002703-1"/>
    </source>
</evidence>
<comment type="similarity">
    <text evidence="1">Belongs to the thaumatin family.</text>
</comment>
<keyword evidence="2" id="KW-0929">Antimicrobial</keyword>
<dbReference type="PIRSF" id="PIRSF002703">
    <property type="entry name" value="Thaumatin"/>
    <property type="match status" value="1"/>
</dbReference>
<dbReference type="GO" id="GO:0050832">
    <property type="term" value="P:defense response to fungus"/>
    <property type="evidence" value="ECO:0007669"/>
    <property type="project" value="UniProtKB-KW"/>
</dbReference>
<feature type="disulfide bond" evidence="6">
    <location>
        <begin position="241"/>
        <end position="250"/>
    </location>
</feature>
<evidence type="ECO:0008006" key="9">
    <source>
        <dbReference type="Google" id="ProtNLM"/>
    </source>
</evidence>
<dbReference type="PROSITE" id="PS51367">
    <property type="entry name" value="THAUMATIN_2"/>
    <property type="match status" value="1"/>
</dbReference>
<dbReference type="FunFam" id="2.60.110.10:FF:000003">
    <property type="entry name" value="Thaumatin I"/>
    <property type="match status" value="1"/>
</dbReference>
<feature type="disulfide bond" evidence="6">
    <location>
        <begin position="251"/>
        <end position="259"/>
    </location>
</feature>
<dbReference type="Gramene" id="TraesCS5B03G0035700.1">
    <property type="protein sequence ID" value="TraesCS5B03G0035700.1.CDS1"/>
    <property type="gene ID" value="TraesCS5B03G0035700"/>
</dbReference>
<feature type="disulfide bond" evidence="6">
    <location>
        <begin position="162"/>
        <end position="168"/>
    </location>
</feature>
<evidence type="ECO:0000256" key="4">
    <source>
        <dbReference type="ARBA" id="ARBA00022821"/>
    </source>
</evidence>
<dbReference type="Gene3D" id="2.60.110.10">
    <property type="entry name" value="Thaumatin"/>
    <property type="match status" value="1"/>
</dbReference>
<dbReference type="PANTHER" id="PTHR31048">
    <property type="entry name" value="OS03G0233200 PROTEIN"/>
    <property type="match status" value="1"/>
</dbReference>
<dbReference type="PaxDb" id="4565-Traes_5BS_B07DC23E2.1"/>
<keyword evidence="3" id="KW-0295">Fungicide</keyword>
<dbReference type="EnsemblPlants" id="TraesCS5B02G016000.1">
    <property type="protein sequence ID" value="TraesCS5B02G016000.1.cds1"/>
    <property type="gene ID" value="TraesCS5B02G016000"/>
</dbReference>
<sequence>MRWHNLDSRTIILHAAKRGRRKRRASLLWTIVATGSIAAINTSTAGESSKPQFTTAARTLPSQTRPRIPRAASSMASTRVLHLIIALVLAVTVATDAATITVVNRCSYTVWPGALPGGGARLDPGKSWQLNMPAGTAGARVWPRTGCTFDGSGRGRCITGDCGGALACSVSGQQPTTLAEYTLGRGGSRDFFDLSVIDGFNTPMSFQPVGGAPCRAATCAVDITRECLPELKVPGGCASACGKFGGDTYCCRGQFEHNCPPTNYSRFFKGKCPDAYSYAKDDQTSTFTCPAGTNYQIVLCPARNDLHMDQ</sequence>
<evidence type="ECO:0000313" key="8">
    <source>
        <dbReference type="Proteomes" id="UP000019116"/>
    </source>
</evidence>
<dbReference type="Gramene" id="TraesKAR5B01G0010500.1">
    <property type="protein sequence ID" value="cds.TraesKAR5B01G0010500.1"/>
    <property type="gene ID" value="TraesKAR5B01G0010500"/>
</dbReference>
<dbReference type="Proteomes" id="UP000019116">
    <property type="component" value="Chromosome 5B"/>
</dbReference>
<dbReference type="STRING" id="4565.A0A3B6LFD2"/>
<dbReference type="Gramene" id="TraesCLE_scaffold_048037_01G000400.1">
    <property type="protein sequence ID" value="TraesCLE_scaffold_048037_01G000400.1"/>
    <property type="gene ID" value="TraesCLE_scaffold_048037_01G000400"/>
</dbReference>
<dbReference type="Gramene" id="TraesROB_scaffold_047883_01G000100.1">
    <property type="protein sequence ID" value="TraesROB_scaffold_047883_01G000100.1"/>
    <property type="gene ID" value="TraesROB_scaffold_047883_01G000100"/>
</dbReference>
<dbReference type="SUPFAM" id="SSF49870">
    <property type="entry name" value="Osmotin, thaumatin-like protein"/>
    <property type="match status" value="1"/>
</dbReference>
<dbReference type="OMA" id="YDIVLCP"/>
<dbReference type="PRINTS" id="PR00347">
    <property type="entry name" value="THAUMATIN"/>
</dbReference>
<feature type="disulfide bond" evidence="6">
    <location>
        <begin position="147"/>
        <end position="157"/>
    </location>
</feature>
<reference evidence="7" key="2">
    <citation type="submission" date="2018-10" db="UniProtKB">
        <authorList>
            <consortium name="EnsemblPlants"/>
        </authorList>
    </citation>
    <scope>IDENTIFICATION</scope>
</reference>
<evidence type="ECO:0000256" key="5">
    <source>
        <dbReference type="ARBA" id="ARBA00023157"/>
    </source>
</evidence>
<dbReference type="InterPro" id="IPR037176">
    <property type="entry name" value="Osmotin/thaumatin-like_sf"/>
</dbReference>
<evidence type="ECO:0000256" key="1">
    <source>
        <dbReference type="ARBA" id="ARBA00010607"/>
    </source>
</evidence>
<evidence type="ECO:0000256" key="3">
    <source>
        <dbReference type="ARBA" id="ARBA00022577"/>
    </source>
</evidence>
<protein>
    <recommendedName>
        <fullName evidence="9">Thaumatin-like protein</fullName>
    </recommendedName>
</protein>
<accession>A0A3B6LFD2</accession>
<dbReference type="InterPro" id="IPR001938">
    <property type="entry name" value="Thaumatin"/>
</dbReference>
<dbReference type="Gramene" id="TraesRN5B0100036000.1">
    <property type="protein sequence ID" value="TraesRN5B0100036000.1"/>
    <property type="gene ID" value="TraesRN5B0100036000"/>
</dbReference>
<dbReference type="AlphaFoldDB" id="A0A3B6LFD2"/>
<dbReference type="OrthoDB" id="430315at2759"/>
<dbReference type="Gramene" id="TraesCS5B02G016000.1">
    <property type="protein sequence ID" value="TraesCS5B02G016000.1.cds1"/>
    <property type="gene ID" value="TraesCS5B02G016000"/>
</dbReference>
<dbReference type="GO" id="GO:0031640">
    <property type="term" value="P:killing of cells of another organism"/>
    <property type="evidence" value="ECO:0007669"/>
    <property type="project" value="UniProtKB-KW"/>
</dbReference>
<evidence type="ECO:0000313" key="7">
    <source>
        <dbReference type="EnsemblPlants" id="TraesCS5B02G016000.1.cds1"/>
    </source>
</evidence>
<dbReference type="PROSITE" id="PS00316">
    <property type="entry name" value="THAUMATIN_1"/>
    <property type="match status" value="1"/>
</dbReference>
<dbReference type="InterPro" id="IPR017949">
    <property type="entry name" value="Thaumatin_CS"/>
</dbReference>
<proteinExistence type="inferred from homology"/>